<organism evidence="2 3">
    <name type="scientific">Rhodanobacter denitrificans</name>
    <dbReference type="NCBI Taxonomy" id="666685"/>
    <lineage>
        <taxon>Bacteria</taxon>
        <taxon>Pseudomonadati</taxon>
        <taxon>Pseudomonadota</taxon>
        <taxon>Gammaproteobacteria</taxon>
        <taxon>Lysobacterales</taxon>
        <taxon>Rhodanobacteraceae</taxon>
        <taxon>Rhodanobacter</taxon>
    </lineage>
</organism>
<dbReference type="InterPro" id="IPR045179">
    <property type="entry name" value="YgfZ/GcvT"/>
</dbReference>
<dbReference type="InterPro" id="IPR017703">
    <property type="entry name" value="YgfZ/GCV_T_CS"/>
</dbReference>
<dbReference type="PANTHER" id="PTHR22602:SF0">
    <property type="entry name" value="TRANSFERASE CAF17, MITOCHONDRIAL-RELATED"/>
    <property type="match status" value="1"/>
</dbReference>
<dbReference type="NCBIfam" id="TIGR03317">
    <property type="entry name" value="ygfZ_signature"/>
    <property type="match status" value="1"/>
</dbReference>
<keyword evidence="1" id="KW-0809">Transit peptide</keyword>
<dbReference type="Gene3D" id="3.30.70.1400">
    <property type="entry name" value="Aminomethyltransferase beta-barrel domains"/>
    <property type="match status" value="1"/>
</dbReference>
<gene>
    <name evidence="2" type="ORF">DI564_05060</name>
</gene>
<dbReference type="InterPro" id="IPR027266">
    <property type="entry name" value="TrmE/GcvT-like"/>
</dbReference>
<sequence>MSTPLFAAQAVLIEGADAVAFANAQFTIDVGALAEGHWRWCAWLDAQGRALHVFALLRTHADALLAWQPLGDAETMRAALSRYVFRSKVTLRTLHEWSVWSLDAAQSTRPAPRTIAFENDGYAIALEGGARTAWLGPGVTDRDDDEARDRWRRTDVTAGLPLIDAATRAAFTPQALDLERIDAISFGKGCYPGQEIAARLHFRGGNKRRLRAFAFGADIDAPAPGTPIIAADGTSKGIVLYAARDALLGVVNDGDDETPLQIDATRAIDLSTIPFVV</sequence>
<evidence type="ECO:0000256" key="1">
    <source>
        <dbReference type="ARBA" id="ARBA00022946"/>
    </source>
</evidence>
<evidence type="ECO:0000313" key="3">
    <source>
        <dbReference type="Proteomes" id="UP000249046"/>
    </source>
</evidence>
<protein>
    <submittedName>
        <fullName evidence="2">Folate-binding protein</fullName>
    </submittedName>
</protein>
<dbReference type="SUPFAM" id="SSF103025">
    <property type="entry name" value="Folate-binding domain"/>
    <property type="match status" value="1"/>
</dbReference>
<dbReference type="EMBL" id="QFPO01000003">
    <property type="protein sequence ID" value="PZQ18662.1"/>
    <property type="molecule type" value="Genomic_DNA"/>
</dbReference>
<reference evidence="2 3" key="1">
    <citation type="submission" date="2017-08" db="EMBL/GenBank/DDBJ databases">
        <title>Infants hospitalized years apart are colonized by the same room-sourced microbial strains.</title>
        <authorList>
            <person name="Brooks B."/>
            <person name="Olm M.R."/>
            <person name="Firek B.A."/>
            <person name="Baker R."/>
            <person name="Thomas B.C."/>
            <person name="Morowitz M.J."/>
            <person name="Banfield J.F."/>
        </authorList>
    </citation>
    <scope>NUCLEOTIDE SEQUENCE [LARGE SCALE GENOMIC DNA]</scope>
    <source>
        <strain evidence="2">S2_005_003_R2_42</strain>
    </source>
</reference>
<dbReference type="AlphaFoldDB" id="A0A2W5KNN0"/>
<evidence type="ECO:0000313" key="2">
    <source>
        <dbReference type="EMBL" id="PZQ18662.1"/>
    </source>
</evidence>
<accession>A0A2W5KNN0</accession>
<dbReference type="Gene3D" id="3.30.1360.120">
    <property type="entry name" value="Probable tRNA modification gtpase trme, domain 1"/>
    <property type="match status" value="1"/>
</dbReference>
<comment type="caution">
    <text evidence="2">The sequence shown here is derived from an EMBL/GenBank/DDBJ whole genome shotgun (WGS) entry which is preliminary data.</text>
</comment>
<dbReference type="GO" id="GO:0016226">
    <property type="term" value="P:iron-sulfur cluster assembly"/>
    <property type="evidence" value="ECO:0007669"/>
    <property type="project" value="TreeGrafter"/>
</dbReference>
<dbReference type="Proteomes" id="UP000249046">
    <property type="component" value="Unassembled WGS sequence"/>
</dbReference>
<name>A0A2W5KNN0_9GAMM</name>
<dbReference type="PANTHER" id="PTHR22602">
    <property type="entry name" value="TRANSFERASE CAF17, MITOCHONDRIAL-RELATED"/>
    <property type="match status" value="1"/>
</dbReference>
<proteinExistence type="predicted"/>